<evidence type="ECO:0000256" key="1">
    <source>
        <dbReference type="SAM" id="MobiDB-lite"/>
    </source>
</evidence>
<comment type="caution">
    <text evidence="2">The sequence shown here is derived from an EMBL/GenBank/DDBJ whole genome shotgun (WGS) entry which is preliminary data.</text>
</comment>
<reference evidence="2" key="1">
    <citation type="submission" date="2019-08" db="EMBL/GenBank/DDBJ databases">
        <authorList>
            <person name="Kucharzyk K."/>
            <person name="Murdoch R.W."/>
            <person name="Higgins S."/>
            <person name="Loffler F."/>
        </authorList>
    </citation>
    <scope>NUCLEOTIDE SEQUENCE</scope>
</reference>
<dbReference type="EMBL" id="VSSQ01017358">
    <property type="protein sequence ID" value="MPM59572.1"/>
    <property type="molecule type" value="Genomic_DNA"/>
</dbReference>
<gene>
    <name evidence="2" type="ORF">SDC9_106416</name>
</gene>
<accession>A0A645B293</accession>
<dbReference type="AlphaFoldDB" id="A0A645B293"/>
<protein>
    <submittedName>
        <fullName evidence="2">Uncharacterized protein</fullName>
    </submittedName>
</protein>
<proteinExistence type="predicted"/>
<name>A0A645B293_9ZZZZ</name>
<evidence type="ECO:0000313" key="2">
    <source>
        <dbReference type="EMBL" id="MPM59572.1"/>
    </source>
</evidence>
<feature type="region of interest" description="Disordered" evidence="1">
    <location>
        <begin position="55"/>
        <end position="109"/>
    </location>
</feature>
<sequence length="109" mass="12180">MKSIADQLDHQPVIQQHGIRQRRLDNAIFHRSAVIGVIKMAYLRNACRHGRGQLAAGESAVAHRHYDPAPGQPPDDLSGSGQFRRDGHYSQRLPGGLPQQFHFRQVGQP</sequence>
<organism evidence="2">
    <name type="scientific">bioreactor metagenome</name>
    <dbReference type="NCBI Taxonomy" id="1076179"/>
    <lineage>
        <taxon>unclassified sequences</taxon>
        <taxon>metagenomes</taxon>
        <taxon>ecological metagenomes</taxon>
    </lineage>
</organism>